<evidence type="ECO:0000259" key="5">
    <source>
        <dbReference type="Pfam" id="PF25954"/>
    </source>
</evidence>
<feature type="domain" description="CusB-like barrel-sandwich hybrid" evidence="4">
    <location>
        <begin position="73"/>
        <end position="266"/>
    </location>
</feature>
<organism evidence="6 7">
    <name type="scientific">Qipengyuania pacifica</name>
    <dbReference type="NCBI Taxonomy" id="2860199"/>
    <lineage>
        <taxon>Bacteria</taxon>
        <taxon>Pseudomonadati</taxon>
        <taxon>Pseudomonadota</taxon>
        <taxon>Alphaproteobacteria</taxon>
        <taxon>Sphingomonadales</taxon>
        <taxon>Erythrobacteraceae</taxon>
        <taxon>Qipengyuania</taxon>
    </lineage>
</organism>
<dbReference type="InterPro" id="IPR058790">
    <property type="entry name" value="BSH_CusB"/>
</dbReference>
<dbReference type="RefSeq" id="WP_187335527.1">
    <property type="nucleotide sequence ID" value="NZ_JAIGNQ010000001.1"/>
</dbReference>
<proteinExistence type="predicted"/>
<keyword evidence="7" id="KW-1185">Reference proteome</keyword>
<keyword evidence="3" id="KW-0472">Membrane</keyword>
<reference evidence="6 7" key="1">
    <citation type="submission" date="2021-08" db="EMBL/GenBank/DDBJ databases">
        <title>Comparative Genomics Analysis of the Genus Qipengyuania Reveals Extensive Genetic Diversity and Metabolic Versatility, Including the Description of Fifteen Novel Species.</title>
        <authorList>
            <person name="Liu Y."/>
        </authorList>
    </citation>
    <scope>NUCLEOTIDE SEQUENCE [LARGE SCALE GENOMIC DNA]</scope>
    <source>
        <strain evidence="6 7">GH25</strain>
    </source>
</reference>
<dbReference type="InterPro" id="IPR050739">
    <property type="entry name" value="MFP"/>
</dbReference>
<dbReference type="Gene3D" id="2.40.50.100">
    <property type="match status" value="1"/>
</dbReference>
<accession>A0ABS7JCF9</accession>
<dbReference type="SUPFAM" id="SSF111369">
    <property type="entry name" value="HlyD-like secretion proteins"/>
    <property type="match status" value="2"/>
</dbReference>
<keyword evidence="3" id="KW-1133">Transmembrane helix</keyword>
<feature type="transmembrane region" description="Helical" evidence="3">
    <location>
        <begin position="30"/>
        <end position="50"/>
    </location>
</feature>
<evidence type="ECO:0000259" key="4">
    <source>
        <dbReference type="Pfam" id="PF25919"/>
    </source>
</evidence>
<gene>
    <name evidence="6" type="ORF">K3177_04195</name>
</gene>
<keyword evidence="3" id="KW-0812">Transmembrane</keyword>
<evidence type="ECO:0000256" key="1">
    <source>
        <dbReference type="SAM" id="Coils"/>
    </source>
</evidence>
<dbReference type="PANTHER" id="PTHR30386:SF24">
    <property type="entry name" value="MULTIDRUG RESISTANCE EFFLUX PUMP"/>
    <property type="match status" value="1"/>
</dbReference>
<feature type="coiled-coil region" evidence="1">
    <location>
        <begin position="132"/>
        <end position="232"/>
    </location>
</feature>
<evidence type="ECO:0000256" key="2">
    <source>
        <dbReference type="SAM" id="MobiDB-lite"/>
    </source>
</evidence>
<feature type="region of interest" description="Disordered" evidence="2">
    <location>
        <begin position="1"/>
        <end position="25"/>
    </location>
</feature>
<keyword evidence="1" id="KW-0175">Coiled coil</keyword>
<dbReference type="Gene3D" id="1.10.287.470">
    <property type="entry name" value="Helix hairpin bin"/>
    <property type="match status" value="1"/>
</dbReference>
<dbReference type="Pfam" id="PF25919">
    <property type="entry name" value="BSH_CusB"/>
    <property type="match status" value="1"/>
</dbReference>
<dbReference type="Pfam" id="PF25954">
    <property type="entry name" value="Beta-barrel_RND_2"/>
    <property type="match status" value="1"/>
</dbReference>
<dbReference type="Gene3D" id="2.40.30.170">
    <property type="match status" value="1"/>
</dbReference>
<evidence type="ECO:0000313" key="6">
    <source>
        <dbReference type="EMBL" id="MBX7487708.1"/>
    </source>
</evidence>
<dbReference type="Proteomes" id="UP000776651">
    <property type="component" value="Unassembled WGS sequence"/>
</dbReference>
<name>A0ABS7JCF9_9SPHN</name>
<dbReference type="InterPro" id="IPR058792">
    <property type="entry name" value="Beta-barrel_RND_2"/>
</dbReference>
<evidence type="ECO:0000256" key="3">
    <source>
        <dbReference type="SAM" id="Phobius"/>
    </source>
</evidence>
<dbReference type="PANTHER" id="PTHR30386">
    <property type="entry name" value="MEMBRANE FUSION SUBUNIT OF EMRAB-TOLC MULTIDRUG EFFLUX PUMP"/>
    <property type="match status" value="1"/>
</dbReference>
<evidence type="ECO:0000313" key="7">
    <source>
        <dbReference type="Proteomes" id="UP000776651"/>
    </source>
</evidence>
<sequence length="382" mass="40791">MARSEITMADETAGDSDQGERPKGLSSPRVRLGLLIAVILVLLAGGYWYYNHQTYGRFQQSTDNAYIAADSVIISPKIAGYVERVLVTENQTVASGDALVQLDVRDYRAQTSQVEAQIAASLAGADTVRAQQREQDAAIEQARAQLAAASAQAGLAAEQVARYRPLAASGAEPRERLDQLQAQAREAQAQVAAARAALTAAQRRQGTLGEQIDQANSQANAARAQLEAARLNLSSTTLRASISGRVGDLTVRPGQFVQPGQRLMSVVPTDRLYVTANFKETQLGLVRPGQPVTLEIDALPDLELSGRVESIAPGTGAEFSILPPQNATGNFTKIVQRVPVRISIQASSEVLRLLVPGMSVVASVDTRGARDELDSIRNAARD</sequence>
<comment type="caution">
    <text evidence="6">The sequence shown here is derived from an EMBL/GenBank/DDBJ whole genome shotgun (WGS) entry which is preliminary data.</text>
</comment>
<protein>
    <submittedName>
        <fullName evidence="6">HlyD family secretion protein</fullName>
    </submittedName>
</protein>
<dbReference type="EMBL" id="JAIGNQ010000001">
    <property type="protein sequence ID" value="MBX7487708.1"/>
    <property type="molecule type" value="Genomic_DNA"/>
</dbReference>
<feature type="domain" description="CusB-like beta-barrel" evidence="5">
    <location>
        <begin position="274"/>
        <end position="315"/>
    </location>
</feature>